<keyword evidence="3 7" id="KW-0694">RNA-binding</keyword>
<dbReference type="PANTHER" id="PTHR12899">
    <property type="entry name" value="39S RIBOSOMAL PROTEIN L18, MITOCHONDRIAL"/>
    <property type="match status" value="1"/>
</dbReference>
<dbReference type="GO" id="GO:0008097">
    <property type="term" value="F:5S rRNA binding"/>
    <property type="evidence" value="ECO:0007669"/>
    <property type="project" value="TreeGrafter"/>
</dbReference>
<dbReference type="InterPro" id="IPR005484">
    <property type="entry name" value="Ribosomal_uL18_bac/plant/anim"/>
</dbReference>
<dbReference type="Proteomes" id="UP000886845">
    <property type="component" value="Unassembled WGS sequence"/>
</dbReference>
<dbReference type="GO" id="GO:0022625">
    <property type="term" value="C:cytosolic large ribosomal subunit"/>
    <property type="evidence" value="ECO:0007669"/>
    <property type="project" value="TreeGrafter"/>
</dbReference>
<dbReference type="InterPro" id="IPR004389">
    <property type="entry name" value="Ribosomal_uL18_bac-type"/>
</dbReference>
<evidence type="ECO:0000256" key="2">
    <source>
        <dbReference type="ARBA" id="ARBA00022730"/>
    </source>
</evidence>
<evidence type="ECO:0000256" key="7">
    <source>
        <dbReference type="HAMAP-Rule" id="MF_01337"/>
    </source>
</evidence>
<dbReference type="AlphaFoldDB" id="A0A9D1T2D4"/>
<keyword evidence="5 7" id="KW-0687">Ribonucleoprotein</keyword>
<comment type="subunit">
    <text evidence="7">Part of the 50S ribosomal subunit; part of the 5S rRNA/L5/L18/L25 subcomplex. Contacts the 5S and 23S rRNAs.</text>
</comment>
<organism evidence="8 9">
    <name type="scientific">Candidatus Spyradenecus faecavium</name>
    <dbReference type="NCBI Taxonomy" id="2840947"/>
    <lineage>
        <taxon>Bacteria</taxon>
        <taxon>Pseudomonadati</taxon>
        <taxon>Lentisphaerota</taxon>
        <taxon>Lentisphaeria</taxon>
        <taxon>Lentisphaerales</taxon>
        <taxon>Lentisphaeraceae</taxon>
        <taxon>Lentisphaeraceae incertae sedis</taxon>
        <taxon>Candidatus Spyradenecus</taxon>
    </lineage>
</organism>
<reference evidence="8" key="2">
    <citation type="journal article" date="2021" name="PeerJ">
        <title>Extensive microbial diversity within the chicken gut microbiome revealed by metagenomics and culture.</title>
        <authorList>
            <person name="Gilroy R."/>
            <person name="Ravi A."/>
            <person name="Getino M."/>
            <person name="Pursley I."/>
            <person name="Horton D.L."/>
            <person name="Alikhan N.F."/>
            <person name="Baker D."/>
            <person name="Gharbi K."/>
            <person name="Hall N."/>
            <person name="Watson M."/>
            <person name="Adriaenssens E.M."/>
            <person name="Foster-Nyarko E."/>
            <person name="Jarju S."/>
            <person name="Secka A."/>
            <person name="Antonio M."/>
            <person name="Oren A."/>
            <person name="Chaudhuri R.R."/>
            <person name="La Ragione R."/>
            <person name="Hildebrand F."/>
            <person name="Pallen M.J."/>
        </authorList>
    </citation>
    <scope>NUCLEOTIDE SEQUENCE</scope>
    <source>
        <strain evidence="8">35461</strain>
    </source>
</reference>
<accession>A0A9D1T2D4</accession>
<dbReference type="EMBL" id="DVOR01000061">
    <property type="protein sequence ID" value="HIV08861.1"/>
    <property type="molecule type" value="Genomic_DNA"/>
</dbReference>
<evidence type="ECO:0000256" key="6">
    <source>
        <dbReference type="ARBA" id="ARBA00035197"/>
    </source>
</evidence>
<name>A0A9D1T2D4_9BACT</name>
<keyword evidence="2 7" id="KW-0699">rRNA-binding</keyword>
<dbReference type="GO" id="GO:0006412">
    <property type="term" value="P:translation"/>
    <property type="evidence" value="ECO:0007669"/>
    <property type="project" value="UniProtKB-UniRule"/>
</dbReference>
<sequence>MSLKNRKEQRVARHKRIRRRISGTAERPRMAIFVSNRYMYVQFIDDVAGNTLASASTLKGGWKCNLEGAKALGEAAAQAAQAKGLKAIVVDRAGYKFHGRVKTIVESAVAAGLSISAKTEEA</sequence>
<protein>
    <recommendedName>
        <fullName evidence="6 7">Large ribosomal subunit protein uL18</fullName>
    </recommendedName>
</protein>
<dbReference type="Pfam" id="PF00861">
    <property type="entry name" value="Ribosomal_L18p"/>
    <property type="match status" value="1"/>
</dbReference>
<gene>
    <name evidence="7" type="primary">rplR</name>
    <name evidence="8" type="ORF">IAC79_01935</name>
</gene>
<evidence type="ECO:0000313" key="8">
    <source>
        <dbReference type="EMBL" id="HIV08861.1"/>
    </source>
</evidence>
<evidence type="ECO:0000256" key="1">
    <source>
        <dbReference type="ARBA" id="ARBA00007116"/>
    </source>
</evidence>
<dbReference type="NCBIfam" id="TIGR00060">
    <property type="entry name" value="L18_bact"/>
    <property type="match status" value="1"/>
</dbReference>
<evidence type="ECO:0000256" key="3">
    <source>
        <dbReference type="ARBA" id="ARBA00022884"/>
    </source>
</evidence>
<keyword evidence="4 7" id="KW-0689">Ribosomal protein</keyword>
<dbReference type="PANTHER" id="PTHR12899:SF3">
    <property type="entry name" value="LARGE RIBOSOMAL SUBUNIT PROTEIN UL18M"/>
    <property type="match status" value="1"/>
</dbReference>
<dbReference type="InterPro" id="IPR057268">
    <property type="entry name" value="Ribosomal_L18"/>
</dbReference>
<dbReference type="HAMAP" id="MF_01337_B">
    <property type="entry name" value="Ribosomal_uL18_B"/>
    <property type="match status" value="1"/>
</dbReference>
<evidence type="ECO:0000256" key="5">
    <source>
        <dbReference type="ARBA" id="ARBA00023274"/>
    </source>
</evidence>
<dbReference type="CDD" id="cd00432">
    <property type="entry name" value="Ribosomal_L18_L5e"/>
    <property type="match status" value="1"/>
</dbReference>
<reference evidence="8" key="1">
    <citation type="submission" date="2020-10" db="EMBL/GenBank/DDBJ databases">
        <authorList>
            <person name="Gilroy R."/>
        </authorList>
    </citation>
    <scope>NUCLEOTIDE SEQUENCE</scope>
    <source>
        <strain evidence="8">35461</strain>
    </source>
</reference>
<comment type="function">
    <text evidence="7">This is one of the proteins that bind and probably mediate the attachment of the 5S RNA into the large ribosomal subunit, where it forms part of the central protuberance.</text>
</comment>
<evidence type="ECO:0000256" key="4">
    <source>
        <dbReference type="ARBA" id="ARBA00022980"/>
    </source>
</evidence>
<comment type="similarity">
    <text evidence="1 7">Belongs to the universal ribosomal protein uL18 family.</text>
</comment>
<evidence type="ECO:0000313" key="9">
    <source>
        <dbReference type="Proteomes" id="UP000886845"/>
    </source>
</evidence>
<dbReference type="GO" id="GO:0003735">
    <property type="term" value="F:structural constituent of ribosome"/>
    <property type="evidence" value="ECO:0007669"/>
    <property type="project" value="InterPro"/>
</dbReference>
<comment type="caution">
    <text evidence="8">The sequence shown here is derived from an EMBL/GenBank/DDBJ whole genome shotgun (WGS) entry which is preliminary data.</text>
</comment>
<dbReference type="Gene3D" id="3.30.420.100">
    <property type="match status" value="1"/>
</dbReference>
<dbReference type="SUPFAM" id="SSF53137">
    <property type="entry name" value="Translational machinery components"/>
    <property type="match status" value="1"/>
</dbReference>
<proteinExistence type="inferred from homology"/>